<dbReference type="InterPro" id="IPR036890">
    <property type="entry name" value="HATPase_C_sf"/>
</dbReference>
<dbReference type="EC" id="2.7.13.3" evidence="2"/>
<feature type="domain" description="Histidine kinase" evidence="7">
    <location>
        <begin position="106"/>
        <end position="289"/>
    </location>
</feature>
<dbReference type="InterPro" id="IPR003594">
    <property type="entry name" value="HATPase_dom"/>
</dbReference>
<dbReference type="PANTHER" id="PTHR44936:SF9">
    <property type="entry name" value="SENSOR PROTEIN CREC"/>
    <property type="match status" value="1"/>
</dbReference>
<dbReference type="PRINTS" id="PR00344">
    <property type="entry name" value="BCTRLSENSOR"/>
</dbReference>
<evidence type="ECO:0000256" key="2">
    <source>
        <dbReference type="ARBA" id="ARBA00012438"/>
    </source>
</evidence>
<dbReference type="RefSeq" id="WP_169833503.1">
    <property type="nucleotide sequence ID" value="NZ_MCRJ01000019.1"/>
</dbReference>
<organism evidence="8 9">
    <name type="scientific">Methylobrevis pamukkalensis</name>
    <dbReference type="NCBI Taxonomy" id="1439726"/>
    <lineage>
        <taxon>Bacteria</taxon>
        <taxon>Pseudomonadati</taxon>
        <taxon>Pseudomonadota</taxon>
        <taxon>Alphaproteobacteria</taxon>
        <taxon>Hyphomicrobiales</taxon>
        <taxon>Pleomorphomonadaceae</taxon>
        <taxon>Methylobrevis</taxon>
    </lineage>
</organism>
<keyword evidence="3" id="KW-0597">Phosphoprotein</keyword>
<evidence type="ECO:0000256" key="3">
    <source>
        <dbReference type="ARBA" id="ARBA00022553"/>
    </source>
</evidence>
<evidence type="ECO:0000313" key="9">
    <source>
        <dbReference type="Proteomes" id="UP000094622"/>
    </source>
</evidence>
<reference evidence="8 9" key="1">
    <citation type="submission" date="2016-07" db="EMBL/GenBank/DDBJ databases">
        <title>Draft Genome Sequence of Methylobrevis pamukkalensis PK2.</title>
        <authorList>
            <person name="Vasilenko O.V."/>
            <person name="Doronina N.V."/>
            <person name="Shmareva M.N."/>
            <person name="Tarlachkov S.V."/>
            <person name="Mustakhimov I."/>
            <person name="Trotsenko Y.A."/>
        </authorList>
    </citation>
    <scope>NUCLEOTIDE SEQUENCE [LARGE SCALE GENOMIC DNA]</scope>
    <source>
        <strain evidence="8 9">PK2</strain>
    </source>
</reference>
<dbReference type="GO" id="GO:0000160">
    <property type="term" value="P:phosphorelay signal transduction system"/>
    <property type="evidence" value="ECO:0007669"/>
    <property type="project" value="UniProtKB-KW"/>
</dbReference>
<dbReference type="AlphaFoldDB" id="A0A1E3H5D2"/>
<keyword evidence="4 8" id="KW-0808">Transferase</keyword>
<dbReference type="SUPFAM" id="SSF55874">
    <property type="entry name" value="ATPase domain of HSP90 chaperone/DNA topoisomerase II/histidine kinase"/>
    <property type="match status" value="1"/>
</dbReference>
<evidence type="ECO:0000313" key="8">
    <source>
        <dbReference type="EMBL" id="ODN71548.1"/>
    </source>
</evidence>
<keyword evidence="5" id="KW-0418">Kinase</keyword>
<name>A0A1E3H5D2_9HYPH</name>
<keyword evidence="6" id="KW-0902">Two-component regulatory system</keyword>
<gene>
    <name evidence="8" type="primary">kinB</name>
    <name evidence="8" type="ORF">A6302_01152</name>
</gene>
<evidence type="ECO:0000256" key="6">
    <source>
        <dbReference type="ARBA" id="ARBA00023012"/>
    </source>
</evidence>
<accession>A0A1E3H5D2</accession>
<comment type="catalytic activity">
    <reaction evidence="1">
        <text>ATP + protein L-histidine = ADP + protein N-phospho-L-histidine.</text>
        <dbReference type="EC" id="2.7.13.3"/>
    </reaction>
</comment>
<dbReference type="Proteomes" id="UP000094622">
    <property type="component" value="Unassembled WGS sequence"/>
</dbReference>
<comment type="caution">
    <text evidence="8">The sequence shown here is derived from an EMBL/GenBank/DDBJ whole genome shotgun (WGS) entry which is preliminary data.</text>
</comment>
<proteinExistence type="predicted"/>
<dbReference type="PANTHER" id="PTHR44936">
    <property type="entry name" value="SENSOR PROTEIN CREC"/>
    <property type="match status" value="1"/>
</dbReference>
<dbReference type="InterPro" id="IPR004358">
    <property type="entry name" value="Sig_transdc_His_kin-like_C"/>
</dbReference>
<keyword evidence="9" id="KW-1185">Reference proteome</keyword>
<dbReference type="GO" id="GO:0004673">
    <property type="term" value="F:protein histidine kinase activity"/>
    <property type="evidence" value="ECO:0007669"/>
    <property type="project" value="UniProtKB-EC"/>
</dbReference>
<protein>
    <recommendedName>
        <fullName evidence="2">histidine kinase</fullName>
        <ecNumber evidence="2">2.7.13.3</ecNumber>
    </recommendedName>
</protein>
<evidence type="ECO:0000256" key="4">
    <source>
        <dbReference type="ARBA" id="ARBA00022679"/>
    </source>
</evidence>
<evidence type="ECO:0000259" key="7">
    <source>
        <dbReference type="PROSITE" id="PS50109"/>
    </source>
</evidence>
<evidence type="ECO:0000256" key="1">
    <source>
        <dbReference type="ARBA" id="ARBA00000085"/>
    </source>
</evidence>
<evidence type="ECO:0000256" key="5">
    <source>
        <dbReference type="ARBA" id="ARBA00022777"/>
    </source>
</evidence>
<dbReference type="InterPro" id="IPR005467">
    <property type="entry name" value="His_kinase_dom"/>
</dbReference>
<dbReference type="EMBL" id="MCRJ01000019">
    <property type="protein sequence ID" value="ODN71548.1"/>
    <property type="molecule type" value="Genomic_DNA"/>
</dbReference>
<dbReference type="Gene3D" id="3.30.565.10">
    <property type="entry name" value="Histidine kinase-like ATPase, C-terminal domain"/>
    <property type="match status" value="1"/>
</dbReference>
<dbReference type="Pfam" id="PF02518">
    <property type="entry name" value="HATPase_c"/>
    <property type="match status" value="1"/>
</dbReference>
<sequence>MTGFRDVLAARRWQITTAPNEGTTEQRRSAAAVVERMDQDLRYAMEEAYLLVSQALASEFFTLGADSDKLGAARILNLLTANFVRDIESLTARMRQETDRAMIFGFVETARERARTFCRRVETLADYCDAATSAAEEVDAVAVDGGEMIRALIEGFRPQAELYNVLLAVSVSPDAAMIRVKSARLRRIVTTVVENALQFNRDGGIVQVAMQRHGVGQVAIEITDSGLGMDDDEIRRIEKPFVFSGDDKEHYGLSLALAARLARLSGGRLEVKTQRGVGTRLHVLLPIAMADSRLGRVA</sequence>
<dbReference type="InterPro" id="IPR050980">
    <property type="entry name" value="2C_sensor_his_kinase"/>
</dbReference>
<dbReference type="SMART" id="SM00387">
    <property type="entry name" value="HATPase_c"/>
    <property type="match status" value="1"/>
</dbReference>
<dbReference type="PROSITE" id="PS50109">
    <property type="entry name" value="HIS_KIN"/>
    <property type="match status" value="1"/>
</dbReference>